<organism evidence="3 4">
    <name type="scientific">Sphaeroforma arctica JP610</name>
    <dbReference type="NCBI Taxonomy" id="667725"/>
    <lineage>
        <taxon>Eukaryota</taxon>
        <taxon>Ichthyosporea</taxon>
        <taxon>Ichthyophonida</taxon>
        <taxon>Sphaeroforma</taxon>
    </lineage>
</organism>
<dbReference type="RefSeq" id="XP_014156586.1">
    <property type="nucleotide sequence ID" value="XM_014301111.1"/>
</dbReference>
<dbReference type="InterPro" id="IPR011600">
    <property type="entry name" value="Pept_C14_caspase"/>
</dbReference>
<evidence type="ECO:0000313" key="4">
    <source>
        <dbReference type="Proteomes" id="UP000054560"/>
    </source>
</evidence>
<dbReference type="AlphaFoldDB" id="A0A0L0G1H6"/>
<dbReference type="GO" id="GO:0005737">
    <property type="term" value="C:cytoplasm"/>
    <property type="evidence" value="ECO:0007669"/>
    <property type="project" value="TreeGrafter"/>
</dbReference>
<dbReference type="Pfam" id="PF00656">
    <property type="entry name" value="Peptidase_C14"/>
    <property type="match status" value="1"/>
</dbReference>
<keyword evidence="4" id="KW-1185">Reference proteome</keyword>
<sequence>PTPPAQGHSNTNHQNLPAAQGFVDAQSLGVPPLSGRKRAVLVGINYLHDKQLKLGGCINDAKCMKYLLETKFQFKSADIVLLTDDQQNTSFHPTRRNILNALGWLTGEARPGDSLFFHYSGHGSQKRDTDGDEADGMDETIIPMDYRQAGDIVDDELHKNIASKVPQGTRLTSVMDCCHSGTGLDLPHTYTLSKDGIKQAVDQRAVKRGKETKGEVVLFSGCQDNQTSADTNALSGGARTGAMTFSFIQAVEKHYPNLSYEKLLIEMSRVLRSHHMTQQPSLSSGHGMNVRMKFEV</sequence>
<feature type="domain" description="Peptidase C14 caspase" evidence="2">
    <location>
        <begin position="36"/>
        <end position="284"/>
    </location>
</feature>
<dbReference type="eggNOG" id="KOG1546">
    <property type="taxonomic scope" value="Eukaryota"/>
</dbReference>
<comment type="similarity">
    <text evidence="1">Belongs to the peptidase C14B family.</text>
</comment>
<dbReference type="EMBL" id="KQ241903">
    <property type="protein sequence ID" value="KNC82684.1"/>
    <property type="molecule type" value="Genomic_DNA"/>
</dbReference>
<name>A0A0L0G1H6_9EUKA</name>
<dbReference type="PANTHER" id="PTHR48104">
    <property type="entry name" value="METACASPASE-4"/>
    <property type="match status" value="1"/>
</dbReference>
<dbReference type="Gene3D" id="3.40.50.12660">
    <property type="match status" value="1"/>
</dbReference>
<dbReference type="GO" id="GO:0004197">
    <property type="term" value="F:cysteine-type endopeptidase activity"/>
    <property type="evidence" value="ECO:0007669"/>
    <property type="project" value="InterPro"/>
</dbReference>
<gene>
    <name evidence="3" type="ORF">SARC_05043</name>
</gene>
<dbReference type="InterPro" id="IPR050452">
    <property type="entry name" value="Metacaspase"/>
</dbReference>
<protein>
    <recommendedName>
        <fullName evidence="2">Peptidase C14 caspase domain-containing protein</fullName>
    </recommendedName>
</protein>
<reference evidence="3 4" key="1">
    <citation type="submission" date="2011-02" db="EMBL/GenBank/DDBJ databases">
        <title>The Genome Sequence of Sphaeroforma arctica JP610.</title>
        <authorList>
            <consortium name="The Broad Institute Genome Sequencing Platform"/>
            <person name="Russ C."/>
            <person name="Cuomo C."/>
            <person name="Young S.K."/>
            <person name="Zeng Q."/>
            <person name="Gargeya S."/>
            <person name="Alvarado L."/>
            <person name="Berlin A."/>
            <person name="Chapman S.B."/>
            <person name="Chen Z."/>
            <person name="Freedman E."/>
            <person name="Gellesch M."/>
            <person name="Goldberg J."/>
            <person name="Griggs A."/>
            <person name="Gujja S."/>
            <person name="Heilman E."/>
            <person name="Heiman D."/>
            <person name="Howarth C."/>
            <person name="Mehta T."/>
            <person name="Neiman D."/>
            <person name="Pearson M."/>
            <person name="Roberts A."/>
            <person name="Saif S."/>
            <person name="Shea T."/>
            <person name="Shenoy N."/>
            <person name="Sisk P."/>
            <person name="Stolte C."/>
            <person name="Sykes S."/>
            <person name="White J."/>
            <person name="Yandava C."/>
            <person name="Burger G."/>
            <person name="Gray M.W."/>
            <person name="Holland P.W.H."/>
            <person name="King N."/>
            <person name="Lang F.B.F."/>
            <person name="Roger A.J."/>
            <person name="Ruiz-Trillo I."/>
            <person name="Haas B."/>
            <person name="Nusbaum C."/>
            <person name="Birren B."/>
        </authorList>
    </citation>
    <scope>NUCLEOTIDE SEQUENCE [LARGE SCALE GENOMIC DNA]</scope>
    <source>
        <strain evidence="3 4">JP610</strain>
    </source>
</reference>
<proteinExistence type="inferred from homology"/>
<dbReference type="InterPro" id="IPR029030">
    <property type="entry name" value="Caspase-like_dom_sf"/>
</dbReference>
<dbReference type="Proteomes" id="UP000054560">
    <property type="component" value="Unassembled WGS sequence"/>
</dbReference>
<dbReference type="GeneID" id="25905547"/>
<evidence type="ECO:0000313" key="3">
    <source>
        <dbReference type="EMBL" id="KNC82684.1"/>
    </source>
</evidence>
<dbReference type="PANTHER" id="PTHR48104:SF30">
    <property type="entry name" value="METACASPASE-1"/>
    <property type="match status" value="1"/>
</dbReference>
<accession>A0A0L0G1H6</accession>
<evidence type="ECO:0000259" key="2">
    <source>
        <dbReference type="Pfam" id="PF00656"/>
    </source>
</evidence>
<dbReference type="GO" id="GO:0006508">
    <property type="term" value="P:proteolysis"/>
    <property type="evidence" value="ECO:0007669"/>
    <property type="project" value="InterPro"/>
</dbReference>
<dbReference type="STRING" id="667725.A0A0L0G1H6"/>
<feature type="non-terminal residue" evidence="3">
    <location>
        <position position="1"/>
    </location>
</feature>
<dbReference type="OrthoDB" id="3223806at2759"/>
<evidence type="ECO:0000256" key="1">
    <source>
        <dbReference type="ARBA" id="ARBA00009005"/>
    </source>
</evidence>
<dbReference type="SUPFAM" id="SSF52129">
    <property type="entry name" value="Caspase-like"/>
    <property type="match status" value="1"/>
</dbReference>